<dbReference type="SMART" id="SM00448">
    <property type="entry name" value="REC"/>
    <property type="match status" value="1"/>
</dbReference>
<dbReference type="SUPFAM" id="SSF52172">
    <property type="entry name" value="CheY-like"/>
    <property type="match status" value="1"/>
</dbReference>
<dbReference type="GO" id="GO:0043565">
    <property type="term" value="F:sequence-specific DNA binding"/>
    <property type="evidence" value="ECO:0007669"/>
    <property type="project" value="InterPro"/>
</dbReference>
<dbReference type="InterPro" id="IPR001789">
    <property type="entry name" value="Sig_transdc_resp-reg_receiver"/>
</dbReference>
<organism evidence="12 13">
    <name type="scientific">Paenibacillus polysaccharolyticus</name>
    <dbReference type="NCBI Taxonomy" id="582692"/>
    <lineage>
        <taxon>Bacteria</taxon>
        <taxon>Bacillati</taxon>
        <taxon>Bacillota</taxon>
        <taxon>Bacilli</taxon>
        <taxon>Bacillales</taxon>
        <taxon>Paenibacillaceae</taxon>
        <taxon>Paenibacillus</taxon>
    </lineage>
</organism>
<dbReference type="SMART" id="SM00342">
    <property type="entry name" value="HTH_ARAC"/>
    <property type="match status" value="1"/>
</dbReference>
<dbReference type="EMBL" id="FMVM01000001">
    <property type="protein sequence ID" value="SCX89345.1"/>
    <property type="molecule type" value="Genomic_DNA"/>
</dbReference>
<dbReference type="Pfam" id="PF00072">
    <property type="entry name" value="Response_reg"/>
    <property type="match status" value="1"/>
</dbReference>
<evidence type="ECO:0000256" key="7">
    <source>
        <dbReference type="ARBA" id="ARBA00023163"/>
    </source>
</evidence>
<name>A0A1G5BGQ1_9BACL</name>
<evidence type="ECO:0000256" key="9">
    <source>
        <dbReference type="SAM" id="Coils"/>
    </source>
</evidence>
<dbReference type="CDD" id="cd17536">
    <property type="entry name" value="REC_YesN-like"/>
    <property type="match status" value="1"/>
</dbReference>
<dbReference type="RefSeq" id="WP_090915348.1">
    <property type="nucleotide sequence ID" value="NZ_FMVM01000001.1"/>
</dbReference>
<dbReference type="Pfam" id="PF12833">
    <property type="entry name" value="HTH_18"/>
    <property type="match status" value="1"/>
</dbReference>
<dbReference type="STRING" id="582692.SAMN05720606_101369"/>
<keyword evidence="4" id="KW-0902">Two-component regulatory system</keyword>
<evidence type="ECO:0000313" key="12">
    <source>
        <dbReference type="EMBL" id="SCX89345.1"/>
    </source>
</evidence>
<evidence type="ECO:0000256" key="5">
    <source>
        <dbReference type="ARBA" id="ARBA00023015"/>
    </source>
</evidence>
<feature type="domain" description="Response regulatory" evidence="11">
    <location>
        <begin position="3"/>
        <end position="121"/>
    </location>
</feature>
<dbReference type="Gene3D" id="1.10.10.60">
    <property type="entry name" value="Homeodomain-like"/>
    <property type="match status" value="2"/>
</dbReference>
<dbReference type="GO" id="GO:0005737">
    <property type="term" value="C:cytoplasm"/>
    <property type="evidence" value="ECO:0007669"/>
    <property type="project" value="UniProtKB-SubCell"/>
</dbReference>
<dbReference type="GO" id="GO:0000160">
    <property type="term" value="P:phosphorelay signal transduction system"/>
    <property type="evidence" value="ECO:0007669"/>
    <property type="project" value="UniProtKB-KW"/>
</dbReference>
<evidence type="ECO:0000256" key="3">
    <source>
        <dbReference type="ARBA" id="ARBA00022553"/>
    </source>
</evidence>
<dbReference type="InterPro" id="IPR018060">
    <property type="entry name" value="HTH_AraC"/>
</dbReference>
<evidence type="ECO:0000259" key="11">
    <source>
        <dbReference type="PROSITE" id="PS50110"/>
    </source>
</evidence>
<keyword evidence="7" id="KW-0804">Transcription</keyword>
<sequence>MYKVLLVDDEPFAIEGLQLLIDWRKFGFEINGVCTNGEEAVEAIRTSKPDLVVTDIHMPAMNGLELIEEARRLGHDSTMFVITSGYSDFNYARQAIRLGVSNYLTKPVDTMEADDMLERLAQELKEKQEREVVREQAKVQETRHVLATLVTGQEVEDAEQMAHDIAHLYEQAQKWTYVKVRFQRADSGQIRSVIHETVSREPCCYVVENEQDACGIVWGEVSLELETWQGKDHRDFAERLLSDLNEVVPDGVQFAVGLPVQQPEALSLSRSMAVETERFLFLHQGNLLFAEDLQEQRLRFNPESLREVDFIMEHLENGSPEQLSLSIREAFHQFVMNKTAPEFVHIFMTQILFRGFSLCKELGGETKDLLLDTAFHSDDRYHWNIEKSASMMEKFCLKCQAVASSLRQKQLGGTQAMVAEYLQAHFRETFTIKELAERFFMHPVHLGQSFMRKYGKGVLDMVHDLRIEEAMRLLRDSDDASCAIAEQVGYKSYQHFLKQFERRTGLKPAEYRLKHAK</sequence>
<evidence type="ECO:0000313" key="13">
    <source>
        <dbReference type="Proteomes" id="UP000198538"/>
    </source>
</evidence>
<evidence type="ECO:0000256" key="6">
    <source>
        <dbReference type="ARBA" id="ARBA00023125"/>
    </source>
</evidence>
<evidence type="ECO:0000256" key="1">
    <source>
        <dbReference type="ARBA" id="ARBA00004496"/>
    </source>
</evidence>
<evidence type="ECO:0000256" key="8">
    <source>
        <dbReference type="PROSITE-ProRule" id="PRU00169"/>
    </source>
</evidence>
<dbReference type="InterPro" id="IPR011006">
    <property type="entry name" value="CheY-like_superfamily"/>
</dbReference>
<dbReference type="InterPro" id="IPR051552">
    <property type="entry name" value="HptR"/>
</dbReference>
<accession>A0A1G5BGQ1</accession>
<keyword evidence="2" id="KW-0963">Cytoplasm</keyword>
<dbReference type="InterPro" id="IPR009057">
    <property type="entry name" value="Homeodomain-like_sf"/>
</dbReference>
<comment type="subcellular location">
    <subcellularLocation>
        <location evidence="1">Cytoplasm</location>
    </subcellularLocation>
</comment>
<proteinExistence type="predicted"/>
<dbReference type="Gene3D" id="3.40.50.2300">
    <property type="match status" value="1"/>
</dbReference>
<dbReference type="PROSITE" id="PS01124">
    <property type="entry name" value="HTH_ARAC_FAMILY_2"/>
    <property type="match status" value="1"/>
</dbReference>
<keyword evidence="5" id="KW-0805">Transcription regulation</keyword>
<dbReference type="Proteomes" id="UP000198538">
    <property type="component" value="Unassembled WGS sequence"/>
</dbReference>
<keyword evidence="6" id="KW-0238">DNA-binding</keyword>
<reference evidence="13" key="1">
    <citation type="submission" date="2016-10" db="EMBL/GenBank/DDBJ databases">
        <authorList>
            <person name="Varghese N."/>
            <person name="Submissions S."/>
        </authorList>
    </citation>
    <scope>NUCLEOTIDE SEQUENCE [LARGE SCALE GENOMIC DNA]</scope>
    <source>
        <strain evidence="13">BL9</strain>
    </source>
</reference>
<dbReference type="GO" id="GO:0003700">
    <property type="term" value="F:DNA-binding transcription factor activity"/>
    <property type="evidence" value="ECO:0007669"/>
    <property type="project" value="InterPro"/>
</dbReference>
<dbReference type="AlphaFoldDB" id="A0A1G5BGQ1"/>
<dbReference type="PROSITE" id="PS50110">
    <property type="entry name" value="RESPONSE_REGULATORY"/>
    <property type="match status" value="1"/>
</dbReference>
<feature type="coiled-coil region" evidence="9">
    <location>
        <begin position="110"/>
        <end position="145"/>
    </location>
</feature>
<dbReference type="PANTHER" id="PTHR42713:SF3">
    <property type="entry name" value="TRANSCRIPTIONAL REGULATORY PROTEIN HPTR"/>
    <property type="match status" value="1"/>
</dbReference>
<feature type="domain" description="HTH araC/xylS-type" evidence="10">
    <location>
        <begin position="416"/>
        <end position="514"/>
    </location>
</feature>
<dbReference type="PANTHER" id="PTHR42713">
    <property type="entry name" value="HISTIDINE KINASE-RELATED"/>
    <property type="match status" value="1"/>
</dbReference>
<evidence type="ECO:0000259" key="10">
    <source>
        <dbReference type="PROSITE" id="PS01124"/>
    </source>
</evidence>
<keyword evidence="9" id="KW-0175">Coiled coil</keyword>
<dbReference type="SUPFAM" id="SSF46689">
    <property type="entry name" value="Homeodomain-like"/>
    <property type="match status" value="1"/>
</dbReference>
<feature type="modified residue" description="4-aspartylphosphate" evidence="8">
    <location>
        <position position="55"/>
    </location>
</feature>
<gene>
    <name evidence="12" type="ORF">SAMN05720606_101369</name>
</gene>
<evidence type="ECO:0000256" key="2">
    <source>
        <dbReference type="ARBA" id="ARBA00022490"/>
    </source>
</evidence>
<keyword evidence="13" id="KW-1185">Reference proteome</keyword>
<evidence type="ECO:0000256" key="4">
    <source>
        <dbReference type="ARBA" id="ARBA00023012"/>
    </source>
</evidence>
<protein>
    <submittedName>
        <fullName evidence="12">Two-component system, response regulator YesN</fullName>
    </submittedName>
</protein>
<keyword evidence="3 8" id="KW-0597">Phosphoprotein</keyword>